<dbReference type="InterPro" id="IPR016024">
    <property type="entry name" value="ARM-type_fold"/>
</dbReference>
<dbReference type="SUPFAM" id="SSF48371">
    <property type="entry name" value="ARM repeat"/>
    <property type="match status" value="1"/>
</dbReference>
<comment type="caution">
    <text evidence="1">The sequence shown here is derived from an EMBL/GenBank/DDBJ whole genome shotgun (WGS) entry which is preliminary data.</text>
</comment>
<organism evidence="1 2">
    <name type="scientific">Apatococcus fuscideae</name>
    <dbReference type="NCBI Taxonomy" id="2026836"/>
    <lineage>
        <taxon>Eukaryota</taxon>
        <taxon>Viridiplantae</taxon>
        <taxon>Chlorophyta</taxon>
        <taxon>core chlorophytes</taxon>
        <taxon>Trebouxiophyceae</taxon>
        <taxon>Chlorellales</taxon>
        <taxon>Chlorellaceae</taxon>
        <taxon>Apatococcus</taxon>
    </lineage>
</organism>
<name>A0AAW1S4F2_9CHLO</name>
<evidence type="ECO:0000313" key="1">
    <source>
        <dbReference type="EMBL" id="KAK9840523.1"/>
    </source>
</evidence>
<dbReference type="EMBL" id="JALJOV010001818">
    <property type="protein sequence ID" value="KAK9840523.1"/>
    <property type="molecule type" value="Genomic_DNA"/>
</dbReference>
<proteinExistence type="predicted"/>
<reference evidence="1 2" key="1">
    <citation type="journal article" date="2024" name="Nat. Commun.">
        <title>Phylogenomics reveals the evolutionary origins of lichenization in chlorophyte algae.</title>
        <authorList>
            <person name="Puginier C."/>
            <person name="Libourel C."/>
            <person name="Otte J."/>
            <person name="Skaloud P."/>
            <person name="Haon M."/>
            <person name="Grisel S."/>
            <person name="Petersen M."/>
            <person name="Berrin J.G."/>
            <person name="Delaux P.M."/>
            <person name="Dal Grande F."/>
            <person name="Keller J."/>
        </authorList>
    </citation>
    <scope>NUCLEOTIDE SEQUENCE [LARGE SCALE GENOMIC DNA]</scope>
    <source>
        <strain evidence="1 2">SAG 2523</strain>
    </source>
</reference>
<protein>
    <submittedName>
        <fullName evidence="1">Uncharacterized protein</fullName>
    </submittedName>
</protein>
<dbReference type="AlphaFoldDB" id="A0AAW1S4F2"/>
<evidence type="ECO:0000313" key="2">
    <source>
        <dbReference type="Proteomes" id="UP001485043"/>
    </source>
</evidence>
<accession>A0AAW1S4F2</accession>
<gene>
    <name evidence="1" type="ORF">WJX84_008461</name>
</gene>
<sequence>MELDEADELNMAFSSDLQACKFVRTPDDLARLLSAADSYREELCQLSGTNQLELVQVLCRVAERLLTTGSITKDFHHLASLLRAATEHVHSVATGKHIGQFLQQLQLLQALGPTLLNGFKLNTEPCTTVEQLWQVFKEFNRPFKNCTLDVRMEALKAIHRCIGHLDDQEDISAHEPWLPGSMQAVIYAAERDPSLRVRRTATSVLAIFLKLTYQRPQQDVCECLALKARDKCQVVMIS</sequence>
<dbReference type="Proteomes" id="UP001485043">
    <property type="component" value="Unassembled WGS sequence"/>
</dbReference>
<keyword evidence="2" id="KW-1185">Reference proteome</keyword>